<evidence type="ECO:0000313" key="1">
    <source>
        <dbReference type="EMBL" id="MSS59788.1"/>
    </source>
</evidence>
<dbReference type="EMBL" id="VUMN01000051">
    <property type="protein sequence ID" value="MSS59788.1"/>
    <property type="molecule type" value="Genomic_DNA"/>
</dbReference>
<evidence type="ECO:0000313" key="2">
    <source>
        <dbReference type="Proteomes" id="UP000461880"/>
    </source>
</evidence>
<accession>A0A7X2NUL1</accession>
<proteinExistence type="predicted"/>
<protein>
    <submittedName>
        <fullName evidence="1">Uncharacterized protein</fullName>
    </submittedName>
</protein>
<dbReference type="Proteomes" id="UP000461880">
    <property type="component" value="Unassembled WGS sequence"/>
</dbReference>
<dbReference type="AlphaFoldDB" id="A0A7X2NUL1"/>
<gene>
    <name evidence="1" type="ORF">FYJ51_12885</name>
</gene>
<organism evidence="1 2">
    <name type="scientific">Stecheria intestinalis</name>
    <dbReference type="NCBI Taxonomy" id="2606630"/>
    <lineage>
        <taxon>Bacteria</taxon>
        <taxon>Bacillati</taxon>
        <taxon>Bacillota</taxon>
        <taxon>Erysipelotrichia</taxon>
        <taxon>Erysipelotrichales</taxon>
        <taxon>Erysipelotrichaceae</taxon>
        <taxon>Stecheria</taxon>
    </lineage>
</organism>
<comment type="caution">
    <text evidence="1">The sequence shown here is derived from an EMBL/GenBank/DDBJ whole genome shotgun (WGS) entry which is preliminary data.</text>
</comment>
<sequence>MGLQKIAGGLLVFSLLSAGGGYFLRGSYPITPSEELEQVYPVSVSPIAAVFSYTDHTEEYGSSFLQGEIIEGTPLSRKCSGTSIITTVQVSQVFSGELEAGKMIQVIEPYSLAGEMESTYSGYLPMMMNQEYLLNLSRLSGNLYAIRANELGCYPAAAFSTIELSEDMTLGADRQYETVLILSENYASEVLSASETDGYRQARKDSMQRAQSYLRTDAG</sequence>
<dbReference type="RefSeq" id="WP_105302799.1">
    <property type="nucleotide sequence ID" value="NZ_VUMN01000051.1"/>
</dbReference>
<name>A0A7X2NUL1_9FIRM</name>
<keyword evidence="2" id="KW-1185">Reference proteome</keyword>
<reference evidence="1 2" key="1">
    <citation type="submission" date="2019-08" db="EMBL/GenBank/DDBJ databases">
        <title>In-depth cultivation of the pig gut microbiome towards novel bacterial diversity and tailored functional studies.</title>
        <authorList>
            <person name="Wylensek D."/>
            <person name="Hitch T.C.A."/>
            <person name="Clavel T."/>
        </authorList>
    </citation>
    <scope>NUCLEOTIDE SEQUENCE [LARGE SCALE GENOMIC DNA]</scope>
    <source>
        <strain evidence="1 2">Oil+RF-744-GAM-WT-6</strain>
    </source>
</reference>